<dbReference type="SUPFAM" id="SSF53098">
    <property type="entry name" value="Ribonuclease H-like"/>
    <property type="match status" value="1"/>
</dbReference>
<keyword evidence="3" id="KW-1185">Reference proteome</keyword>
<dbReference type="Proteomes" id="UP000016931">
    <property type="component" value="Unassembled WGS sequence"/>
</dbReference>
<evidence type="ECO:0000259" key="1">
    <source>
        <dbReference type="PROSITE" id="PS50822"/>
    </source>
</evidence>
<dbReference type="InterPro" id="IPR003165">
    <property type="entry name" value="Piwi"/>
</dbReference>
<dbReference type="Pfam" id="PF08699">
    <property type="entry name" value="ArgoL1"/>
    <property type="match status" value="1"/>
</dbReference>
<dbReference type="InterPro" id="IPR036085">
    <property type="entry name" value="PAZ_dom_sf"/>
</dbReference>
<accession>N1QKE2</accession>
<dbReference type="SMART" id="SM00950">
    <property type="entry name" value="Piwi"/>
    <property type="match status" value="1"/>
</dbReference>
<dbReference type="Gene3D" id="3.40.50.2300">
    <property type="match status" value="1"/>
</dbReference>
<organism evidence="2 3">
    <name type="scientific">Sphaerulina musiva (strain SO2202)</name>
    <name type="common">Poplar stem canker fungus</name>
    <name type="synonym">Septoria musiva</name>
    <dbReference type="NCBI Taxonomy" id="692275"/>
    <lineage>
        <taxon>Eukaryota</taxon>
        <taxon>Fungi</taxon>
        <taxon>Dikarya</taxon>
        <taxon>Ascomycota</taxon>
        <taxon>Pezizomycotina</taxon>
        <taxon>Dothideomycetes</taxon>
        <taxon>Dothideomycetidae</taxon>
        <taxon>Mycosphaerellales</taxon>
        <taxon>Mycosphaerellaceae</taxon>
        <taxon>Sphaerulina</taxon>
    </lineage>
</organism>
<dbReference type="PROSITE" id="PS50822">
    <property type="entry name" value="PIWI"/>
    <property type="match status" value="1"/>
</dbReference>
<dbReference type="OrthoDB" id="10252740at2759"/>
<dbReference type="Gene3D" id="2.170.260.10">
    <property type="entry name" value="paz domain"/>
    <property type="match status" value="1"/>
</dbReference>
<sequence length="840" mass="94434">MIENSPELSPYSDSFAFNGEGKIIAWTKLHKGLPEGASLLSKPVDDFDRSSNGVPSRKITLVINFTRKFDFSGLKSFVTGSNPDYEEVGAGQALDILLGHNVAKTQSGSTFQVSNNKFFTTEKEDELSRNYGLIVLRGFSSHVTPANGSVTLNVNTAFSAFYKQQSVHRYMEDFGPFFNVNRKAREHLLHLRVRIMYDRTKPGETDHAKDTEARRTKTITGFSRRSAAETMFTDRNNKLISVWDHFRKEYPRAQSIARDKLCVNTGDVAAGQECWFVADQLEVLPGQLYRSLLEKIDDDGEMAAAMIGFACCTPETNRNAIMNAGLLALGLGNGTPAILSSAGIKVASQMMTIPFRQIPAPKISFAKKQSALILKGEWSTKGLQFLSTSAQIDGNVIFLSAMSDPLRTNAQMEIDCIEAFKKWYNLNGIKLKPNSVILNQFDRIQGVSVDAVVEKIQRAGLAVLMLPNDNAENRMLYAAFRAATDQVKGTPSLVFREKVMQDMVNKGNKGLNRKSAVESLLPYIANNAMKLNTRLGNENHMVEGPFGFLKQNTLIMGADLVHPKPSNPTDVPSIASLVGSIDSRYATFLGSSRRTRHREEIITKHIMKSMAVERITAWRDRNDKMLPTNIIYYRDGTGHTQYSDIREQEVLAIREAWRQVQLDSNTKLSAKNLKLKLTAVVVVKRHTTRFYPTEPNNTKLALKENCLPGTVVESDITSPYYFDFFLQSHAVEKGSAKPTHYFVLENEMKFDQDSLQNVTNGLCYNISHSTGPVSYASPAYLADRLCERVSLYLHRWYRNDADVKDLHKDKRKQGMDADWGRGKQTENPWSLTFQSKMFWM</sequence>
<dbReference type="RefSeq" id="XP_016759792.1">
    <property type="nucleotide sequence ID" value="XM_016910423.1"/>
</dbReference>
<name>N1QKE2_SPHMS</name>
<dbReference type="InterPro" id="IPR012337">
    <property type="entry name" value="RNaseH-like_sf"/>
</dbReference>
<dbReference type="InterPro" id="IPR036397">
    <property type="entry name" value="RNaseH_sf"/>
</dbReference>
<reference evidence="2 3" key="1">
    <citation type="journal article" date="2012" name="PLoS Pathog.">
        <title>Diverse lifestyles and strategies of plant pathogenesis encoded in the genomes of eighteen Dothideomycetes fungi.</title>
        <authorList>
            <person name="Ohm R.A."/>
            <person name="Feau N."/>
            <person name="Henrissat B."/>
            <person name="Schoch C.L."/>
            <person name="Horwitz B.A."/>
            <person name="Barry K.W."/>
            <person name="Condon B.J."/>
            <person name="Copeland A.C."/>
            <person name="Dhillon B."/>
            <person name="Glaser F."/>
            <person name="Hesse C.N."/>
            <person name="Kosti I."/>
            <person name="LaButti K."/>
            <person name="Lindquist E.A."/>
            <person name="Lucas S."/>
            <person name="Salamov A.A."/>
            <person name="Bradshaw R.E."/>
            <person name="Ciuffetti L."/>
            <person name="Hamelin R.C."/>
            <person name="Kema G.H.J."/>
            <person name="Lawrence C."/>
            <person name="Scott J.A."/>
            <person name="Spatafora J.W."/>
            <person name="Turgeon B.G."/>
            <person name="de Wit P.J.G.M."/>
            <person name="Zhong S."/>
            <person name="Goodwin S.B."/>
            <person name="Grigoriev I.V."/>
        </authorList>
    </citation>
    <scope>NUCLEOTIDE SEQUENCE [LARGE SCALE GENOMIC DNA]</scope>
    <source>
        <strain evidence="2 3">SO2202</strain>
    </source>
</reference>
<dbReference type="STRING" id="692275.N1QKE2"/>
<dbReference type="SUPFAM" id="SSF101690">
    <property type="entry name" value="PAZ domain"/>
    <property type="match status" value="1"/>
</dbReference>
<gene>
    <name evidence="2" type="ORF">SEPMUDRAFT_86758</name>
</gene>
<dbReference type="EMBL" id="KB456265">
    <property type="protein sequence ID" value="EMF11671.1"/>
    <property type="molecule type" value="Genomic_DNA"/>
</dbReference>
<evidence type="ECO:0000313" key="3">
    <source>
        <dbReference type="Proteomes" id="UP000016931"/>
    </source>
</evidence>
<dbReference type="InterPro" id="IPR014811">
    <property type="entry name" value="ArgoL1"/>
</dbReference>
<dbReference type="AlphaFoldDB" id="N1QKE2"/>
<protein>
    <submittedName>
        <fullName evidence="2">Piwi-domain-containing protein</fullName>
    </submittedName>
</protein>
<dbReference type="GeneID" id="27907560"/>
<dbReference type="Gene3D" id="3.30.420.10">
    <property type="entry name" value="Ribonuclease H-like superfamily/Ribonuclease H"/>
    <property type="match status" value="1"/>
</dbReference>
<dbReference type="Pfam" id="PF02171">
    <property type="entry name" value="Piwi"/>
    <property type="match status" value="1"/>
</dbReference>
<dbReference type="GO" id="GO:0003676">
    <property type="term" value="F:nucleic acid binding"/>
    <property type="evidence" value="ECO:0007669"/>
    <property type="project" value="InterPro"/>
</dbReference>
<evidence type="ECO:0000313" key="2">
    <source>
        <dbReference type="EMBL" id="EMF11671.1"/>
    </source>
</evidence>
<dbReference type="PANTHER" id="PTHR22891">
    <property type="entry name" value="EUKARYOTIC TRANSLATION INITIATION FACTOR 2C"/>
    <property type="match status" value="1"/>
</dbReference>
<dbReference type="HOGENOM" id="CLU_004544_4_3_1"/>
<feature type="domain" description="Piwi" evidence="1">
    <location>
        <begin position="461"/>
        <end position="794"/>
    </location>
</feature>
<proteinExistence type="predicted"/>
<dbReference type="eggNOG" id="KOG1041">
    <property type="taxonomic scope" value="Eukaryota"/>
</dbReference>
<dbReference type="OMA" id="FRIRPAM"/>